<evidence type="ECO:0000313" key="2">
    <source>
        <dbReference type="EMBL" id="GAA2131285.1"/>
    </source>
</evidence>
<comment type="caution">
    <text evidence="2">The sequence shown here is derived from an EMBL/GenBank/DDBJ whole genome shotgun (WGS) entry which is preliminary data.</text>
</comment>
<organism evidence="2 3">
    <name type="scientific">Nocardioides bigeumensis</name>
    <dbReference type="NCBI Taxonomy" id="433657"/>
    <lineage>
        <taxon>Bacteria</taxon>
        <taxon>Bacillati</taxon>
        <taxon>Actinomycetota</taxon>
        <taxon>Actinomycetes</taxon>
        <taxon>Propionibacteriales</taxon>
        <taxon>Nocardioidaceae</taxon>
        <taxon>Nocardioides</taxon>
    </lineage>
</organism>
<evidence type="ECO:0000256" key="1">
    <source>
        <dbReference type="SAM" id="Phobius"/>
    </source>
</evidence>
<keyword evidence="3" id="KW-1185">Reference proteome</keyword>
<keyword evidence="1" id="KW-1133">Transmembrane helix</keyword>
<sequence>MKEFLVYTGLRAGIFLASLLVVGGAWALVTGDDQVPALWVVLLAFLISGVASLFLLNRQREAFARRVEDRADRATARFEAAKAKEDEPG</sequence>
<keyword evidence="1" id="KW-0812">Transmembrane</keyword>
<name>A0ABN2YTR5_9ACTN</name>
<dbReference type="Proteomes" id="UP001500575">
    <property type="component" value="Unassembled WGS sequence"/>
</dbReference>
<gene>
    <name evidence="2" type="ORF">GCM10009843_34670</name>
</gene>
<accession>A0ABN2YTR5</accession>
<protein>
    <recommendedName>
        <fullName evidence="4">DUF4229 domain-containing protein</fullName>
    </recommendedName>
</protein>
<keyword evidence="1" id="KW-0472">Membrane</keyword>
<feature type="transmembrane region" description="Helical" evidence="1">
    <location>
        <begin position="37"/>
        <end position="56"/>
    </location>
</feature>
<dbReference type="EMBL" id="BAAAQQ010000013">
    <property type="protein sequence ID" value="GAA2131285.1"/>
    <property type="molecule type" value="Genomic_DNA"/>
</dbReference>
<proteinExistence type="predicted"/>
<dbReference type="InterPro" id="IPR025323">
    <property type="entry name" value="DUF4229"/>
</dbReference>
<dbReference type="RefSeq" id="WP_344305075.1">
    <property type="nucleotide sequence ID" value="NZ_BAAAQQ010000013.1"/>
</dbReference>
<dbReference type="Pfam" id="PF14012">
    <property type="entry name" value="DUF4229"/>
    <property type="match status" value="1"/>
</dbReference>
<evidence type="ECO:0008006" key="4">
    <source>
        <dbReference type="Google" id="ProtNLM"/>
    </source>
</evidence>
<reference evidence="2 3" key="1">
    <citation type="journal article" date="2019" name="Int. J. Syst. Evol. Microbiol.">
        <title>The Global Catalogue of Microorganisms (GCM) 10K type strain sequencing project: providing services to taxonomists for standard genome sequencing and annotation.</title>
        <authorList>
            <consortium name="The Broad Institute Genomics Platform"/>
            <consortium name="The Broad Institute Genome Sequencing Center for Infectious Disease"/>
            <person name="Wu L."/>
            <person name="Ma J."/>
        </authorList>
    </citation>
    <scope>NUCLEOTIDE SEQUENCE [LARGE SCALE GENOMIC DNA]</scope>
    <source>
        <strain evidence="2 3">JCM 16021</strain>
    </source>
</reference>
<evidence type="ECO:0000313" key="3">
    <source>
        <dbReference type="Proteomes" id="UP001500575"/>
    </source>
</evidence>